<protein>
    <submittedName>
        <fullName evidence="1">Uncharacterized protein</fullName>
    </submittedName>
</protein>
<accession>A0A150G0X2</accession>
<gene>
    <name evidence="1" type="ORF">GPECTOR_88g469</name>
</gene>
<sequence>MTVTKKRSAVDEDVLECQLQCLPDLDIYYATDYLVPSNTFKAFQVPALRRKASSRVAKTMQRVFEVPVKDPLDPVT</sequence>
<evidence type="ECO:0000313" key="2">
    <source>
        <dbReference type="Proteomes" id="UP000075714"/>
    </source>
</evidence>
<reference evidence="2" key="1">
    <citation type="journal article" date="2016" name="Nat. Commun.">
        <title>The Gonium pectorale genome demonstrates co-option of cell cycle regulation during the evolution of multicellularity.</title>
        <authorList>
            <person name="Hanschen E.R."/>
            <person name="Marriage T.N."/>
            <person name="Ferris P.J."/>
            <person name="Hamaji T."/>
            <person name="Toyoda A."/>
            <person name="Fujiyama A."/>
            <person name="Neme R."/>
            <person name="Noguchi H."/>
            <person name="Minakuchi Y."/>
            <person name="Suzuki M."/>
            <person name="Kawai-Toyooka H."/>
            <person name="Smith D.R."/>
            <person name="Sparks H."/>
            <person name="Anderson J."/>
            <person name="Bakaric R."/>
            <person name="Luria V."/>
            <person name="Karger A."/>
            <person name="Kirschner M.W."/>
            <person name="Durand P.M."/>
            <person name="Michod R.E."/>
            <person name="Nozaki H."/>
            <person name="Olson B.J."/>
        </authorList>
    </citation>
    <scope>NUCLEOTIDE SEQUENCE [LARGE SCALE GENOMIC DNA]</scope>
    <source>
        <strain evidence="2">NIES-2863</strain>
    </source>
</reference>
<organism evidence="1 2">
    <name type="scientific">Gonium pectorale</name>
    <name type="common">Green alga</name>
    <dbReference type="NCBI Taxonomy" id="33097"/>
    <lineage>
        <taxon>Eukaryota</taxon>
        <taxon>Viridiplantae</taxon>
        <taxon>Chlorophyta</taxon>
        <taxon>core chlorophytes</taxon>
        <taxon>Chlorophyceae</taxon>
        <taxon>CS clade</taxon>
        <taxon>Chlamydomonadales</taxon>
        <taxon>Volvocaceae</taxon>
        <taxon>Gonium</taxon>
    </lineage>
</organism>
<comment type="caution">
    <text evidence="1">The sequence shown here is derived from an EMBL/GenBank/DDBJ whole genome shotgun (WGS) entry which is preliminary data.</text>
</comment>
<dbReference type="Proteomes" id="UP000075714">
    <property type="component" value="Unassembled WGS sequence"/>
</dbReference>
<proteinExistence type="predicted"/>
<dbReference type="AlphaFoldDB" id="A0A150G0X2"/>
<evidence type="ECO:0000313" key="1">
    <source>
        <dbReference type="EMBL" id="KXZ43526.1"/>
    </source>
</evidence>
<name>A0A150G0X2_GONPE</name>
<keyword evidence="2" id="KW-1185">Reference proteome</keyword>
<dbReference type="EMBL" id="LSYV01000089">
    <property type="protein sequence ID" value="KXZ43526.1"/>
    <property type="molecule type" value="Genomic_DNA"/>
</dbReference>